<dbReference type="VEuPathDB" id="FungiDB:FFUJ_05136"/>
<dbReference type="EMBL" id="HF679024">
    <property type="protein sequence ID" value="CCT63710.1"/>
    <property type="molecule type" value="Genomic_DNA"/>
</dbReference>
<feature type="region of interest" description="Disordered" evidence="1">
    <location>
        <begin position="1"/>
        <end position="29"/>
    </location>
</feature>
<dbReference type="RefSeq" id="XP_023425791.1">
    <property type="nucleotide sequence ID" value="XM_023571494.1"/>
</dbReference>
<name>S0DMP4_GIBF5</name>
<dbReference type="GeneID" id="35398617"/>
<accession>S0DMP4</accession>
<keyword evidence="2" id="KW-0812">Transmembrane</keyword>
<evidence type="ECO:0000313" key="3">
    <source>
        <dbReference type="EMBL" id="CCT63710.1"/>
    </source>
</evidence>
<gene>
    <name evidence="3" type="ORF">FFUJ_05136</name>
</gene>
<evidence type="ECO:0008006" key="5">
    <source>
        <dbReference type="Google" id="ProtNLM"/>
    </source>
</evidence>
<dbReference type="AlphaFoldDB" id="S0DMP4"/>
<keyword evidence="4" id="KW-1185">Reference proteome</keyword>
<proteinExistence type="predicted"/>
<reference evidence="3 4" key="1">
    <citation type="journal article" date="2013" name="PLoS Pathog.">
        <title>Deciphering the cryptic genome: genome-wide analyses of the rice pathogen Fusarium fujikuroi reveal complex regulation of secondary metabolism and novel metabolites.</title>
        <authorList>
            <person name="Wiemann P."/>
            <person name="Sieber C.M."/>
            <person name="von Bargen K.W."/>
            <person name="Studt L."/>
            <person name="Niehaus E.M."/>
            <person name="Espino J.J."/>
            <person name="Huss K."/>
            <person name="Michielse C.B."/>
            <person name="Albermann S."/>
            <person name="Wagner D."/>
            <person name="Bergner S.V."/>
            <person name="Connolly L.R."/>
            <person name="Fischer A."/>
            <person name="Reuter G."/>
            <person name="Kleigrewe K."/>
            <person name="Bald T."/>
            <person name="Wingfield B.D."/>
            <person name="Ophir R."/>
            <person name="Freeman S."/>
            <person name="Hippler M."/>
            <person name="Smith K.M."/>
            <person name="Brown D.W."/>
            <person name="Proctor R.H."/>
            <person name="Munsterkotter M."/>
            <person name="Freitag M."/>
            <person name="Humpf H.U."/>
            <person name="Guldener U."/>
            <person name="Tudzynski B."/>
        </authorList>
    </citation>
    <scope>NUCLEOTIDE SEQUENCE [LARGE SCALE GENOMIC DNA]</scope>
    <source>
        <strain evidence="4">CBS 195.34 / IMI 58289 / NRRL A-6831</strain>
    </source>
</reference>
<sequence>MAQEDASLLGPRPSTAADRHTTKRPQLVPDSWSGVSPSFNYFIGLEPFAPSNQRNLSYIRGWVESFDTLSAIIVALPIGRITDHRGQQGVFMVVMAGILMSLTWSLIVRENSTTNALIGEVALINLILFFFTMPILLRIPVAALPGVTTTNSASLIAATTICGLGFGARSTQLSPVTSWIDPQRAGPLFSAVFLVEHIGMLGGEPLVQNELGVSLGLQDPWKGLPLIRTAKVCEKSYNFKLLSSEPLGTTSTITTGELIRFFVLI</sequence>
<evidence type="ECO:0000256" key="1">
    <source>
        <dbReference type="SAM" id="MobiDB-lite"/>
    </source>
</evidence>
<protein>
    <recommendedName>
        <fullName evidence="5">Major facilitator superfamily (MFS) profile domain-containing protein</fullName>
    </recommendedName>
</protein>
<evidence type="ECO:0000256" key="2">
    <source>
        <dbReference type="SAM" id="Phobius"/>
    </source>
</evidence>
<dbReference type="Proteomes" id="UP000016800">
    <property type="component" value="Chromosome II"/>
</dbReference>
<feature type="transmembrane region" description="Helical" evidence="2">
    <location>
        <begin position="89"/>
        <end position="108"/>
    </location>
</feature>
<keyword evidence="2" id="KW-0472">Membrane</keyword>
<dbReference type="HOGENOM" id="CLU_1049907_0_0_1"/>
<organism evidence="3 4">
    <name type="scientific">Gibberella fujikuroi (strain CBS 195.34 / IMI 58289 / NRRL A-6831)</name>
    <name type="common">Bakanae and foot rot disease fungus</name>
    <name type="synonym">Fusarium fujikuroi</name>
    <dbReference type="NCBI Taxonomy" id="1279085"/>
    <lineage>
        <taxon>Eukaryota</taxon>
        <taxon>Fungi</taxon>
        <taxon>Dikarya</taxon>
        <taxon>Ascomycota</taxon>
        <taxon>Pezizomycotina</taxon>
        <taxon>Sordariomycetes</taxon>
        <taxon>Hypocreomycetidae</taxon>
        <taxon>Hypocreales</taxon>
        <taxon>Nectriaceae</taxon>
        <taxon>Fusarium</taxon>
        <taxon>Fusarium fujikuroi species complex</taxon>
    </lineage>
</organism>
<evidence type="ECO:0000313" key="4">
    <source>
        <dbReference type="Proteomes" id="UP000016800"/>
    </source>
</evidence>
<keyword evidence="2" id="KW-1133">Transmembrane helix</keyword>
<feature type="transmembrane region" description="Helical" evidence="2">
    <location>
        <begin position="114"/>
        <end position="137"/>
    </location>
</feature>